<name>A0A4T0FSQ8_9BASI</name>
<evidence type="ECO:0000256" key="1">
    <source>
        <dbReference type="SAM" id="MobiDB-lite"/>
    </source>
</evidence>
<feature type="compositionally biased region" description="Basic and acidic residues" evidence="1">
    <location>
        <begin position="1"/>
        <end position="10"/>
    </location>
</feature>
<feature type="region of interest" description="Disordered" evidence="1">
    <location>
        <begin position="228"/>
        <end position="260"/>
    </location>
</feature>
<protein>
    <submittedName>
        <fullName evidence="2">Uncharacterized protein</fullName>
    </submittedName>
</protein>
<keyword evidence="3" id="KW-1185">Reference proteome</keyword>
<dbReference type="EMBL" id="SPNW01000011">
    <property type="protein sequence ID" value="TIA91639.1"/>
    <property type="molecule type" value="Genomic_DNA"/>
</dbReference>
<organism evidence="2 3">
    <name type="scientific">Wallemia hederae</name>
    <dbReference type="NCBI Taxonomy" id="1540922"/>
    <lineage>
        <taxon>Eukaryota</taxon>
        <taxon>Fungi</taxon>
        <taxon>Dikarya</taxon>
        <taxon>Basidiomycota</taxon>
        <taxon>Wallemiomycotina</taxon>
        <taxon>Wallemiomycetes</taxon>
        <taxon>Wallemiales</taxon>
        <taxon>Wallemiaceae</taxon>
        <taxon>Wallemia</taxon>
    </lineage>
</organism>
<feature type="compositionally biased region" description="Polar residues" evidence="1">
    <location>
        <begin position="48"/>
        <end position="61"/>
    </location>
</feature>
<feature type="compositionally biased region" description="Polar residues" evidence="1">
    <location>
        <begin position="104"/>
        <end position="120"/>
    </location>
</feature>
<evidence type="ECO:0000313" key="2">
    <source>
        <dbReference type="EMBL" id="TIA91639.1"/>
    </source>
</evidence>
<dbReference type="Proteomes" id="UP000310189">
    <property type="component" value="Unassembled WGS sequence"/>
</dbReference>
<gene>
    <name evidence="2" type="ORF">E3P99_00969</name>
</gene>
<proteinExistence type="predicted"/>
<dbReference type="AlphaFoldDB" id="A0A4T0FSQ8"/>
<feature type="compositionally biased region" description="Low complexity" evidence="1">
    <location>
        <begin position="63"/>
        <end position="90"/>
    </location>
</feature>
<reference evidence="2 3" key="1">
    <citation type="submission" date="2019-03" db="EMBL/GenBank/DDBJ databases">
        <title>Sequencing 23 genomes of Wallemia ichthyophaga.</title>
        <authorList>
            <person name="Gostincar C."/>
        </authorList>
    </citation>
    <scope>NUCLEOTIDE SEQUENCE [LARGE SCALE GENOMIC DNA]</scope>
    <source>
        <strain evidence="2 3">EXF-5753</strain>
    </source>
</reference>
<dbReference type="OrthoDB" id="10267685at2759"/>
<feature type="compositionally biased region" description="Low complexity" evidence="1">
    <location>
        <begin position="124"/>
        <end position="138"/>
    </location>
</feature>
<feature type="compositionally biased region" description="Polar residues" evidence="1">
    <location>
        <begin position="13"/>
        <end position="24"/>
    </location>
</feature>
<evidence type="ECO:0000313" key="3">
    <source>
        <dbReference type="Proteomes" id="UP000310189"/>
    </source>
</evidence>
<sequence>MSKLTVKERINALQRTEQRPSTSLGLVDAQRRISNGSKNVKERAHYFQQTQSPAYTPSNYEFDTISNTSNSTSNHSIHSIHSTSDNTTPPSTNPPSSPRLLHVQTPSSSIRVENGSVTSESHADSTLTTLTPTPSSPAFTATTDVNFQVPELVETDLQHNQEIVQLLRNDKQLSFEEEGEESERDALSDIHVDAAATSTSTNHLSPTVSHSPPTQVIEATQDLANLSTSFSATPPAPTRSIYDDIDEDSGAEGGWATVIT</sequence>
<feature type="region of interest" description="Disordered" evidence="1">
    <location>
        <begin position="1"/>
        <end position="24"/>
    </location>
</feature>
<accession>A0A4T0FSQ8</accession>
<feature type="region of interest" description="Disordered" evidence="1">
    <location>
        <begin position="48"/>
        <end position="138"/>
    </location>
</feature>
<comment type="caution">
    <text evidence="2">The sequence shown here is derived from an EMBL/GenBank/DDBJ whole genome shotgun (WGS) entry which is preliminary data.</text>
</comment>